<accession>A0A1I2Y8F5</accession>
<dbReference type="SUPFAM" id="SSF55811">
    <property type="entry name" value="Nudix"/>
    <property type="match status" value="1"/>
</dbReference>
<sequence>MRIIDRQAMRAILLTPQDRVLLMRVDYGSGDWWITPGGGTEPGETPEATLRRELHEELGFALPAPGPLVWRRRVLMRFGPQCWRQAEDYFLVETAQFQPEIQNAPEAGRIREFRWWSLPEIRHSSERLAPERLARIVMDYRENGPPDGPLGLEIVEE</sequence>
<dbReference type="STRING" id="34004.SAMN04488021_103103"/>
<dbReference type="OrthoDB" id="9761969at2"/>
<dbReference type="InterPro" id="IPR000086">
    <property type="entry name" value="NUDIX_hydrolase_dom"/>
</dbReference>
<keyword evidence="7" id="KW-1185">Reference proteome</keyword>
<reference evidence="6 7" key="1">
    <citation type="submission" date="2016-10" db="EMBL/GenBank/DDBJ databases">
        <authorList>
            <person name="de Groot N.N."/>
        </authorList>
    </citation>
    <scope>NUCLEOTIDE SEQUENCE [LARGE SCALE GENOMIC DNA]</scope>
    <source>
        <strain evidence="6 7">DSM 8537</strain>
    </source>
</reference>
<dbReference type="GO" id="GO:0016787">
    <property type="term" value="F:hydrolase activity"/>
    <property type="evidence" value="ECO:0007669"/>
    <property type="project" value="UniProtKB-KW"/>
</dbReference>
<protein>
    <submittedName>
        <fullName evidence="6">ADP-ribose pyrophosphatase YjhB, NUDIX family</fullName>
    </submittedName>
</protein>
<dbReference type="Gene3D" id="3.90.79.10">
    <property type="entry name" value="Nucleoside Triphosphate Pyrophosphohydrolase"/>
    <property type="match status" value="1"/>
</dbReference>
<evidence type="ECO:0000256" key="3">
    <source>
        <dbReference type="ARBA" id="ARBA00022842"/>
    </source>
</evidence>
<keyword evidence="2 4" id="KW-0378">Hydrolase</keyword>
<dbReference type="InterPro" id="IPR020084">
    <property type="entry name" value="NUDIX_hydrolase_CS"/>
</dbReference>
<evidence type="ECO:0000256" key="2">
    <source>
        <dbReference type="ARBA" id="ARBA00022801"/>
    </source>
</evidence>
<dbReference type="PROSITE" id="PS51462">
    <property type="entry name" value="NUDIX"/>
    <property type="match status" value="1"/>
</dbReference>
<evidence type="ECO:0000313" key="7">
    <source>
        <dbReference type="Proteomes" id="UP000183635"/>
    </source>
</evidence>
<dbReference type="Pfam" id="PF00293">
    <property type="entry name" value="NUDIX"/>
    <property type="match status" value="1"/>
</dbReference>
<keyword evidence="3" id="KW-0460">Magnesium</keyword>
<comment type="cofactor">
    <cofactor evidence="1">
        <name>Mg(2+)</name>
        <dbReference type="ChEBI" id="CHEBI:18420"/>
    </cofactor>
</comment>
<evidence type="ECO:0000313" key="6">
    <source>
        <dbReference type="EMBL" id="SFH21629.1"/>
    </source>
</evidence>
<gene>
    <name evidence="6" type="ORF">SAMN04488021_103103</name>
</gene>
<evidence type="ECO:0000256" key="4">
    <source>
        <dbReference type="RuleBase" id="RU003476"/>
    </source>
</evidence>
<proteinExistence type="inferred from homology"/>
<dbReference type="EMBL" id="FOPU01000003">
    <property type="protein sequence ID" value="SFH21629.1"/>
    <property type="molecule type" value="Genomic_DNA"/>
</dbReference>
<dbReference type="InterPro" id="IPR015797">
    <property type="entry name" value="NUDIX_hydrolase-like_dom_sf"/>
</dbReference>
<evidence type="ECO:0000256" key="1">
    <source>
        <dbReference type="ARBA" id="ARBA00001946"/>
    </source>
</evidence>
<dbReference type="AlphaFoldDB" id="A0A1I2Y8F5"/>
<feature type="domain" description="Nudix hydrolase" evidence="5">
    <location>
        <begin position="4"/>
        <end position="139"/>
    </location>
</feature>
<organism evidence="6 7">
    <name type="scientific">Paracoccus aminovorans</name>
    <dbReference type="NCBI Taxonomy" id="34004"/>
    <lineage>
        <taxon>Bacteria</taxon>
        <taxon>Pseudomonadati</taxon>
        <taxon>Pseudomonadota</taxon>
        <taxon>Alphaproteobacteria</taxon>
        <taxon>Rhodobacterales</taxon>
        <taxon>Paracoccaceae</taxon>
        <taxon>Paracoccus</taxon>
    </lineage>
</organism>
<dbReference type="PANTHER" id="PTHR43046:SF12">
    <property type="entry name" value="GDP-MANNOSE MANNOSYL HYDROLASE"/>
    <property type="match status" value="1"/>
</dbReference>
<comment type="similarity">
    <text evidence="4">Belongs to the Nudix hydrolase family.</text>
</comment>
<dbReference type="InterPro" id="IPR020476">
    <property type="entry name" value="Nudix_hydrolase"/>
</dbReference>
<dbReference type="PANTHER" id="PTHR43046">
    <property type="entry name" value="GDP-MANNOSE MANNOSYL HYDROLASE"/>
    <property type="match status" value="1"/>
</dbReference>
<dbReference type="Proteomes" id="UP000183635">
    <property type="component" value="Unassembled WGS sequence"/>
</dbReference>
<name>A0A1I2Y8F5_9RHOB</name>
<dbReference type="PRINTS" id="PR00502">
    <property type="entry name" value="NUDIXFAMILY"/>
</dbReference>
<evidence type="ECO:0000259" key="5">
    <source>
        <dbReference type="PROSITE" id="PS51462"/>
    </source>
</evidence>
<dbReference type="CDD" id="cd04685">
    <property type="entry name" value="NUDIX_Hydrolase"/>
    <property type="match status" value="1"/>
</dbReference>
<dbReference type="PROSITE" id="PS00893">
    <property type="entry name" value="NUDIX_BOX"/>
    <property type="match status" value="1"/>
</dbReference>